<comment type="caution">
    <text evidence="1">The sequence shown here is derived from an EMBL/GenBank/DDBJ whole genome shotgun (WGS) entry which is preliminary data.</text>
</comment>
<reference evidence="1" key="1">
    <citation type="submission" date="2024-02" db="EMBL/GenBank/DDBJ databases">
        <title>Metagenome Assembled Genome of Zalaria obscura JY119.</title>
        <authorList>
            <person name="Vighnesh L."/>
            <person name="Jagadeeshwari U."/>
            <person name="Venkata Ramana C."/>
            <person name="Sasikala C."/>
        </authorList>
    </citation>
    <scope>NUCLEOTIDE SEQUENCE</scope>
    <source>
        <strain evidence="1">JY119</strain>
    </source>
</reference>
<keyword evidence="2" id="KW-1185">Reference proteome</keyword>
<dbReference type="EMBL" id="JAMKPW020000033">
    <property type="protein sequence ID" value="KAK8201991.1"/>
    <property type="molecule type" value="Genomic_DNA"/>
</dbReference>
<evidence type="ECO:0000313" key="1">
    <source>
        <dbReference type="EMBL" id="KAK8201991.1"/>
    </source>
</evidence>
<gene>
    <name evidence="1" type="ORF">M8818_005516</name>
</gene>
<name>A0ACC3S963_9PEZI</name>
<proteinExistence type="predicted"/>
<protein>
    <submittedName>
        <fullName evidence="1">Uncharacterized protein</fullName>
    </submittedName>
</protein>
<dbReference type="Proteomes" id="UP001320706">
    <property type="component" value="Unassembled WGS sequence"/>
</dbReference>
<sequence length="585" mass="65308">MFSVSDVQRLVEFLPPYQPSAIGKRPAHLVPSITGDGFVKANVIEKRFQELVQTSSVPISAQDLPAILGVQYANWLTGDDLNYHADGVLTQPMERSILDTFEDSVKAHFVALGPFTAKHGISIRTLKELLHKNTELESQTIVLDPPTKETQMFPGDSYACSLELWKRIYGEIMQAMRDAGIEPVDLTAVFPLTPAFVVRQMVREQMKMLGGDLEYDEYRLWYSSPAALEHKSTSEQRKRQDIINSCLAKVQDSGYCIVPTTTALEVIDHCKQQNTENEVLHFGSTGNEDNVLLATQPFITSRQHVLADQARDYASHLWSQRANGDDMPPYNDPKVQAALITNDQPADPFILSSSYSHEIEDSYTAKIRQHQDSLTLALSTLLKSSLQVPERLYTAGLETITDASLRPRLEDFLHTHLKDFSKTTLAALETKKLIGSKAVLREVTKFSSAVTEARTLKETQSAIAKLLRKLKVDPVSDAELRAAKLEILAQKVSALQRMKRGSDVLQNVVWILLASRREGLYVSSGKDTSRMVKLCRATEGADMEVVGRVERFRDAVKEGKETEVMREDMKSVAEAALEELRTGSG</sequence>
<organism evidence="1 2">
    <name type="scientific">Zalaria obscura</name>
    <dbReference type="NCBI Taxonomy" id="2024903"/>
    <lineage>
        <taxon>Eukaryota</taxon>
        <taxon>Fungi</taxon>
        <taxon>Dikarya</taxon>
        <taxon>Ascomycota</taxon>
        <taxon>Pezizomycotina</taxon>
        <taxon>Dothideomycetes</taxon>
        <taxon>Dothideomycetidae</taxon>
        <taxon>Dothideales</taxon>
        <taxon>Zalariaceae</taxon>
        <taxon>Zalaria</taxon>
    </lineage>
</organism>
<evidence type="ECO:0000313" key="2">
    <source>
        <dbReference type="Proteomes" id="UP001320706"/>
    </source>
</evidence>
<accession>A0ACC3S963</accession>